<dbReference type="GO" id="GO:0003676">
    <property type="term" value="F:nucleic acid binding"/>
    <property type="evidence" value="ECO:0007669"/>
    <property type="project" value="InterPro"/>
</dbReference>
<proteinExistence type="predicted"/>
<name>A0A2N9E123_FAGSY</name>
<gene>
    <name evidence="2" type="ORF">FSB_LOCUS38</name>
</gene>
<dbReference type="PANTHER" id="PTHR47074">
    <property type="entry name" value="BNAC02G40300D PROTEIN"/>
    <property type="match status" value="1"/>
</dbReference>
<dbReference type="InterPro" id="IPR036397">
    <property type="entry name" value="RNaseH_sf"/>
</dbReference>
<dbReference type="AlphaFoldDB" id="A0A2N9E123"/>
<dbReference type="InterPro" id="IPR052929">
    <property type="entry name" value="RNase_H-like_EbsB-rel"/>
</dbReference>
<sequence>MGRTTLIKSVAQSTHLYSMATLKFPKGLCDKMDFLVRKFWWNPHKNGNRLYTPVAWADLCKPLANESLGFRSFERFNEIMVAKLAWWILSNRDSFCVTVLQAKYSVGNNWLHATPTKSASFTWRGIERDKFLLTRALIIDQVWKLRNSMVHKGGRMKMEVMISSLRCREIEHRLSKVQSSLPSPSVLVQKWSVPAEGWVKINVDAALGDSHSSLAMVVRDWRGTGVLAISRKTKTSIPLQVEAETLLWAAQVADEQGLAQVCFESDSKICIDALHGNLTDSSWRIQSSLS</sequence>
<organism evidence="2">
    <name type="scientific">Fagus sylvatica</name>
    <name type="common">Beechnut</name>
    <dbReference type="NCBI Taxonomy" id="28930"/>
    <lineage>
        <taxon>Eukaryota</taxon>
        <taxon>Viridiplantae</taxon>
        <taxon>Streptophyta</taxon>
        <taxon>Embryophyta</taxon>
        <taxon>Tracheophyta</taxon>
        <taxon>Spermatophyta</taxon>
        <taxon>Magnoliopsida</taxon>
        <taxon>eudicotyledons</taxon>
        <taxon>Gunneridae</taxon>
        <taxon>Pentapetalae</taxon>
        <taxon>rosids</taxon>
        <taxon>fabids</taxon>
        <taxon>Fagales</taxon>
        <taxon>Fagaceae</taxon>
        <taxon>Fagus</taxon>
    </lineage>
</organism>
<evidence type="ECO:0000259" key="1">
    <source>
        <dbReference type="Pfam" id="PF13456"/>
    </source>
</evidence>
<dbReference type="PANTHER" id="PTHR47074:SF48">
    <property type="entry name" value="POLYNUCLEOTIDYL TRANSFERASE, RIBONUCLEASE H-LIKE SUPERFAMILY PROTEIN"/>
    <property type="match status" value="1"/>
</dbReference>
<feature type="domain" description="RNase H type-1" evidence="1">
    <location>
        <begin position="202"/>
        <end position="278"/>
    </location>
</feature>
<reference evidence="2" key="1">
    <citation type="submission" date="2018-02" db="EMBL/GenBank/DDBJ databases">
        <authorList>
            <person name="Cohen D.B."/>
            <person name="Kent A.D."/>
        </authorList>
    </citation>
    <scope>NUCLEOTIDE SEQUENCE</scope>
</reference>
<dbReference type="Pfam" id="PF13456">
    <property type="entry name" value="RVT_3"/>
    <property type="match status" value="1"/>
</dbReference>
<accession>A0A2N9E123</accession>
<protein>
    <recommendedName>
        <fullName evidence="1">RNase H type-1 domain-containing protein</fullName>
    </recommendedName>
</protein>
<dbReference type="Gene3D" id="3.30.420.10">
    <property type="entry name" value="Ribonuclease H-like superfamily/Ribonuclease H"/>
    <property type="match status" value="1"/>
</dbReference>
<dbReference type="GO" id="GO:0004523">
    <property type="term" value="F:RNA-DNA hybrid ribonuclease activity"/>
    <property type="evidence" value="ECO:0007669"/>
    <property type="project" value="InterPro"/>
</dbReference>
<dbReference type="InterPro" id="IPR002156">
    <property type="entry name" value="RNaseH_domain"/>
</dbReference>
<evidence type="ECO:0000313" key="2">
    <source>
        <dbReference type="EMBL" id="SPC72156.1"/>
    </source>
</evidence>
<dbReference type="EMBL" id="OIVN01000001">
    <property type="protein sequence ID" value="SPC72156.1"/>
    <property type="molecule type" value="Genomic_DNA"/>
</dbReference>